<accession>A0A964WTT4</accession>
<dbReference type="AlphaFoldDB" id="A0A964WTT4"/>
<name>A0A964WTT4_9HYPH</name>
<proteinExistence type="predicted"/>
<reference evidence="3" key="1">
    <citation type="submission" date="2019-03" db="EMBL/GenBank/DDBJ databases">
        <title>Afifella sp. nov., isolated from activated sludge.</title>
        <authorList>
            <person name="Li Q."/>
            <person name="Liu Y."/>
        </authorList>
    </citation>
    <scope>NUCLEOTIDE SEQUENCE</scope>
    <source>
        <strain evidence="3">L72</strain>
    </source>
</reference>
<feature type="compositionally biased region" description="Pro residues" evidence="1">
    <location>
        <begin position="31"/>
        <end position="40"/>
    </location>
</feature>
<dbReference type="EMBL" id="SPKJ01000034">
    <property type="protein sequence ID" value="MYZ48334.1"/>
    <property type="molecule type" value="Genomic_DNA"/>
</dbReference>
<dbReference type="OrthoDB" id="10018822at2"/>
<keyword evidence="2" id="KW-0732">Signal</keyword>
<evidence type="ECO:0000313" key="4">
    <source>
        <dbReference type="Proteomes" id="UP000773614"/>
    </source>
</evidence>
<evidence type="ECO:0000313" key="3">
    <source>
        <dbReference type="EMBL" id="MYZ48334.1"/>
    </source>
</evidence>
<feature type="compositionally biased region" description="Pro residues" evidence="1">
    <location>
        <begin position="147"/>
        <end position="165"/>
    </location>
</feature>
<evidence type="ECO:0000256" key="2">
    <source>
        <dbReference type="SAM" id="SignalP"/>
    </source>
</evidence>
<gene>
    <name evidence="3" type="ORF">E4O86_11500</name>
</gene>
<feature type="compositionally biased region" description="Basic and acidic residues" evidence="1">
    <location>
        <begin position="59"/>
        <end position="87"/>
    </location>
</feature>
<organism evidence="3 4">
    <name type="scientific">Propylenella binzhouense</name>
    <dbReference type="NCBI Taxonomy" id="2555902"/>
    <lineage>
        <taxon>Bacteria</taxon>
        <taxon>Pseudomonadati</taxon>
        <taxon>Pseudomonadota</taxon>
        <taxon>Alphaproteobacteria</taxon>
        <taxon>Hyphomicrobiales</taxon>
        <taxon>Propylenellaceae</taxon>
        <taxon>Propylenella</taxon>
    </lineage>
</organism>
<feature type="region of interest" description="Disordered" evidence="1">
    <location>
        <begin position="19"/>
        <end position="97"/>
    </location>
</feature>
<comment type="caution">
    <text evidence="3">The sequence shown here is derived from an EMBL/GenBank/DDBJ whole genome shotgun (WGS) entry which is preliminary data.</text>
</comment>
<dbReference type="RefSeq" id="WP_161140683.1">
    <property type="nucleotide sequence ID" value="NZ_SPKJ01000034.1"/>
</dbReference>
<feature type="compositionally biased region" description="Low complexity" evidence="1">
    <location>
        <begin position="41"/>
        <end position="50"/>
    </location>
</feature>
<feature type="signal peptide" evidence="2">
    <location>
        <begin position="1"/>
        <end position="20"/>
    </location>
</feature>
<protein>
    <submittedName>
        <fullName evidence="3">Uncharacterized protein</fullName>
    </submittedName>
</protein>
<keyword evidence="4" id="KW-1185">Reference proteome</keyword>
<sequence length="165" mass="16873">MKTLIIISAAATLFGSAALAQTPPSGAGPSPNLPTPPSTPPAIGSPGSIPEVAPGSDIPDIRRDREQERRIERQDRRDRPGGGDARRGAGFRHGMPPFGMAASEGAFFVFERPGGGRIVAKCADQDSTQACVDAIRPMLQGIIGPDGPRPGPGGGPRPGAPGAPR</sequence>
<dbReference type="Proteomes" id="UP000773614">
    <property type="component" value="Unassembled WGS sequence"/>
</dbReference>
<feature type="chain" id="PRO_5037422371" evidence="2">
    <location>
        <begin position="21"/>
        <end position="165"/>
    </location>
</feature>
<feature type="region of interest" description="Disordered" evidence="1">
    <location>
        <begin position="140"/>
        <end position="165"/>
    </location>
</feature>
<evidence type="ECO:0000256" key="1">
    <source>
        <dbReference type="SAM" id="MobiDB-lite"/>
    </source>
</evidence>